<evidence type="ECO:0000313" key="2">
    <source>
        <dbReference type="Proteomes" id="UP000565572"/>
    </source>
</evidence>
<dbReference type="AlphaFoldDB" id="A0A7W5P864"/>
<comment type="caution">
    <text evidence="1">The sequence shown here is derived from an EMBL/GenBank/DDBJ whole genome shotgun (WGS) entry which is preliminary data.</text>
</comment>
<accession>A0A7W5P864</accession>
<name>A0A7W5P864_9ACTN</name>
<dbReference type="EMBL" id="JACHZG010000001">
    <property type="protein sequence ID" value="MBB3328162.1"/>
    <property type="molecule type" value="Genomic_DNA"/>
</dbReference>
<keyword evidence="2" id="KW-1185">Reference proteome</keyword>
<dbReference type="Proteomes" id="UP000565572">
    <property type="component" value="Unassembled WGS sequence"/>
</dbReference>
<gene>
    <name evidence="1" type="ORF">FHX39_003106</name>
</gene>
<sequence>MDLAVATFLGVFAGATVGAPVRDAHRIDEVLAWLAGIPMNSGLLGTTDRTTWELLQPYVLETACLWEQARVASTRTVGGDHARTVCCLLRRGENVLGSADPQRTMRELLDGVELR</sequence>
<dbReference type="RefSeq" id="WP_183339872.1">
    <property type="nucleotide sequence ID" value="NZ_JACHZG010000001.1"/>
</dbReference>
<evidence type="ECO:0000313" key="1">
    <source>
        <dbReference type="EMBL" id="MBB3328162.1"/>
    </source>
</evidence>
<organism evidence="1 2">
    <name type="scientific">Microlunatus antarcticus</name>
    <dbReference type="NCBI Taxonomy" id="53388"/>
    <lineage>
        <taxon>Bacteria</taxon>
        <taxon>Bacillati</taxon>
        <taxon>Actinomycetota</taxon>
        <taxon>Actinomycetes</taxon>
        <taxon>Propionibacteriales</taxon>
        <taxon>Propionibacteriaceae</taxon>
        <taxon>Microlunatus</taxon>
    </lineage>
</organism>
<proteinExistence type="predicted"/>
<protein>
    <submittedName>
        <fullName evidence="1">Uncharacterized protein</fullName>
    </submittedName>
</protein>
<reference evidence="1 2" key="1">
    <citation type="submission" date="2020-08" db="EMBL/GenBank/DDBJ databases">
        <title>Sequencing the genomes of 1000 actinobacteria strains.</title>
        <authorList>
            <person name="Klenk H.-P."/>
        </authorList>
    </citation>
    <scope>NUCLEOTIDE SEQUENCE [LARGE SCALE GENOMIC DNA]</scope>
    <source>
        <strain evidence="1 2">DSM 11053</strain>
    </source>
</reference>